<dbReference type="EMBL" id="JAUHTC010000098">
    <property type="protein sequence ID" value="MDN4522113.1"/>
    <property type="molecule type" value="Genomic_DNA"/>
</dbReference>
<evidence type="ECO:0000259" key="7">
    <source>
        <dbReference type="Pfam" id="PF06271"/>
    </source>
</evidence>
<keyword evidence="9" id="KW-1185">Reference proteome</keyword>
<reference evidence="8" key="1">
    <citation type="submission" date="2023-07" db="EMBL/GenBank/DDBJ databases">
        <title>Degradation of tert-butanol by M. austroafricanum TBA100.</title>
        <authorList>
            <person name="Helbich S."/>
            <person name="Vainshtein Y."/>
        </authorList>
    </citation>
    <scope>NUCLEOTIDE SEQUENCE</scope>
    <source>
        <strain evidence="8">TBA100</strain>
    </source>
</reference>
<evidence type="ECO:0000313" key="9">
    <source>
        <dbReference type="Proteomes" id="UP001172687"/>
    </source>
</evidence>
<name>A0ABT8HMX6_MYCAO</name>
<dbReference type="InterPro" id="IPR051791">
    <property type="entry name" value="Pra-immunoreactive"/>
</dbReference>
<keyword evidence="2" id="KW-1003">Cell membrane</keyword>
<proteinExistence type="predicted"/>
<feature type="domain" description="RDD" evidence="7">
    <location>
        <begin position="17"/>
        <end position="159"/>
    </location>
</feature>
<protein>
    <submittedName>
        <fullName evidence="8">RDD family protein</fullName>
    </submittedName>
</protein>
<dbReference type="Pfam" id="PF06271">
    <property type="entry name" value="RDD"/>
    <property type="match status" value="1"/>
</dbReference>
<feature type="transmembrane region" description="Helical" evidence="6">
    <location>
        <begin position="70"/>
        <end position="88"/>
    </location>
</feature>
<comment type="subcellular location">
    <subcellularLocation>
        <location evidence="1">Cell membrane</location>
        <topology evidence="1">Multi-pass membrane protein</topology>
    </subcellularLocation>
</comment>
<dbReference type="PANTHER" id="PTHR36115:SF6">
    <property type="entry name" value="PROLINE-RICH ANTIGEN HOMOLOG"/>
    <property type="match status" value="1"/>
</dbReference>
<feature type="transmembrane region" description="Helical" evidence="6">
    <location>
        <begin position="129"/>
        <end position="147"/>
    </location>
</feature>
<gene>
    <name evidence="8" type="ORF">QYF68_30475</name>
</gene>
<evidence type="ECO:0000256" key="4">
    <source>
        <dbReference type="ARBA" id="ARBA00022989"/>
    </source>
</evidence>
<evidence type="ECO:0000256" key="5">
    <source>
        <dbReference type="ARBA" id="ARBA00023136"/>
    </source>
</evidence>
<evidence type="ECO:0000256" key="2">
    <source>
        <dbReference type="ARBA" id="ARBA00022475"/>
    </source>
</evidence>
<accession>A0ABT8HMX6</accession>
<keyword evidence="3 6" id="KW-0812">Transmembrane</keyword>
<evidence type="ECO:0000256" key="6">
    <source>
        <dbReference type="SAM" id="Phobius"/>
    </source>
</evidence>
<keyword evidence="5 6" id="KW-0472">Membrane</keyword>
<evidence type="ECO:0000256" key="3">
    <source>
        <dbReference type="ARBA" id="ARBA00022692"/>
    </source>
</evidence>
<keyword evidence="4 6" id="KW-1133">Transmembrane helix</keyword>
<dbReference type="Proteomes" id="UP001172687">
    <property type="component" value="Unassembled WGS sequence"/>
</dbReference>
<organism evidence="8 9">
    <name type="scientific">Mycolicibacterium austroafricanum</name>
    <name type="common">Mycobacterium austroafricanum</name>
    <dbReference type="NCBI Taxonomy" id="39687"/>
    <lineage>
        <taxon>Bacteria</taxon>
        <taxon>Bacillati</taxon>
        <taxon>Actinomycetota</taxon>
        <taxon>Actinomycetes</taxon>
        <taxon>Mycobacteriales</taxon>
        <taxon>Mycobacteriaceae</taxon>
        <taxon>Mycolicibacterium</taxon>
    </lineage>
</organism>
<sequence>MTGNLPGQPPAMPRRVYTSWSARVAAFFVDMVPLGLAWGIWEVVALRSATLDCVTFDNGGVSCSSGISSVGYLAFALTVAVSVAYLVWNYGHRQGVSGSSVGKSVLRFQVLDEKTWRPVGFGASVLRQAVHLLDAAVCFIGFLFPLWDRRRQTLADKLTGTVCVPKRY</sequence>
<dbReference type="PANTHER" id="PTHR36115">
    <property type="entry name" value="PROLINE-RICH ANTIGEN HOMOLOG-RELATED"/>
    <property type="match status" value="1"/>
</dbReference>
<comment type="caution">
    <text evidence="8">The sequence shown here is derived from an EMBL/GenBank/DDBJ whole genome shotgun (WGS) entry which is preliminary data.</text>
</comment>
<dbReference type="InterPro" id="IPR010432">
    <property type="entry name" value="RDD"/>
</dbReference>
<feature type="transmembrane region" description="Helical" evidence="6">
    <location>
        <begin position="20"/>
        <end position="41"/>
    </location>
</feature>
<evidence type="ECO:0000313" key="8">
    <source>
        <dbReference type="EMBL" id="MDN4522113.1"/>
    </source>
</evidence>
<dbReference type="RefSeq" id="WP_036371372.1">
    <property type="nucleotide sequence ID" value="NZ_CP070380.1"/>
</dbReference>
<evidence type="ECO:0000256" key="1">
    <source>
        <dbReference type="ARBA" id="ARBA00004651"/>
    </source>
</evidence>